<dbReference type="InterPro" id="IPR002624">
    <property type="entry name" value="DCK/DGK"/>
</dbReference>
<reference evidence="2 3" key="1">
    <citation type="submission" date="2020-05" db="EMBL/GenBank/DDBJ databases">
        <title>Genomic Encyclopedia of Type Strains, Phase IV (KMG-V): Genome sequencing to study the core and pangenomes of soil and plant-associated prokaryotes.</title>
        <authorList>
            <person name="Whitman W."/>
        </authorList>
    </citation>
    <scope>NUCLEOTIDE SEQUENCE [LARGE SCALE GENOMIC DNA]</scope>
    <source>
        <strain evidence="2 3">9A</strain>
    </source>
</reference>
<gene>
    <name evidence="2" type="ORF">HNP98_000235</name>
</gene>
<dbReference type="Gene3D" id="3.40.50.300">
    <property type="entry name" value="P-loop containing nucleotide triphosphate hydrolases"/>
    <property type="match status" value="1"/>
</dbReference>
<dbReference type="SUPFAM" id="SSF52540">
    <property type="entry name" value="P-loop containing nucleoside triphosphate hydrolases"/>
    <property type="match status" value="1"/>
</dbReference>
<dbReference type="InterPro" id="IPR050566">
    <property type="entry name" value="Deoxyribonucleoside_kinase"/>
</dbReference>
<dbReference type="CDD" id="cd01673">
    <property type="entry name" value="dNK"/>
    <property type="match status" value="1"/>
</dbReference>
<sequence length="206" mass="24140">MHIAIVGNIGAGKTTLAHKLAHHFRWEVFLEDVDDNPYLKDFYHDMPRWAFHLQVYFLNGRFRQTQRIKELTRAGKGVVQDRTIYEDAHIFAANLHESGLLATRDYENYRGLFDSMVSLVEPPDLLLYLRADLSKLIRQIEQRGREYENSISIEYLKNLNEHYEKWIAAYPGRHLIIDVSELDYVRNAEDLGTVVERINATLFGLF</sequence>
<evidence type="ECO:0000313" key="3">
    <source>
        <dbReference type="Proteomes" id="UP000779507"/>
    </source>
</evidence>
<dbReference type="RefSeq" id="WP_173808210.1">
    <property type="nucleotide sequence ID" value="NZ_JABSNP010000001.1"/>
</dbReference>
<evidence type="ECO:0000313" key="2">
    <source>
        <dbReference type="EMBL" id="NRT17432.1"/>
    </source>
</evidence>
<dbReference type="InterPro" id="IPR027417">
    <property type="entry name" value="P-loop_NTPase"/>
</dbReference>
<organism evidence="2 3">
    <name type="scientific">Hymenobacter caeli</name>
    <dbReference type="NCBI Taxonomy" id="2735894"/>
    <lineage>
        <taxon>Bacteria</taxon>
        <taxon>Pseudomonadati</taxon>
        <taxon>Bacteroidota</taxon>
        <taxon>Cytophagia</taxon>
        <taxon>Cytophagales</taxon>
        <taxon>Hymenobacteraceae</taxon>
        <taxon>Hymenobacter</taxon>
    </lineage>
</organism>
<dbReference type="PANTHER" id="PTHR10513:SF35">
    <property type="entry name" value="DEOXYADENOSINE KINASE"/>
    <property type="match status" value="1"/>
</dbReference>
<name>A0ABX2FLS2_9BACT</name>
<feature type="domain" description="Deoxynucleoside kinase" evidence="1">
    <location>
        <begin position="3"/>
        <end position="200"/>
    </location>
</feature>
<dbReference type="GO" id="GO:0016301">
    <property type="term" value="F:kinase activity"/>
    <property type="evidence" value="ECO:0007669"/>
    <property type="project" value="UniProtKB-KW"/>
</dbReference>
<keyword evidence="3" id="KW-1185">Reference proteome</keyword>
<dbReference type="InterPro" id="IPR031314">
    <property type="entry name" value="DNK_dom"/>
</dbReference>
<accession>A0ABX2FLS2</accession>
<comment type="caution">
    <text evidence="2">The sequence shown here is derived from an EMBL/GenBank/DDBJ whole genome shotgun (WGS) entry which is preliminary data.</text>
</comment>
<dbReference type="PANTHER" id="PTHR10513">
    <property type="entry name" value="DEOXYNUCLEOSIDE KINASE"/>
    <property type="match status" value="1"/>
</dbReference>
<protein>
    <submittedName>
        <fullName evidence="2">Deoxyadenosine/deoxycytidine kinase</fullName>
    </submittedName>
</protein>
<keyword evidence="2" id="KW-0418">Kinase</keyword>
<dbReference type="EMBL" id="JABSNP010000001">
    <property type="protein sequence ID" value="NRT17432.1"/>
    <property type="molecule type" value="Genomic_DNA"/>
</dbReference>
<proteinExistence type="predicted"/>
<dbReference type="PIRSF" id="PIRSF000705">
    <property type="entry name" value="DNK"/>
    <property type="match status" value="1"/>
</dbReference>
<evidence type="ECO:0000259" key="1">
    <source>
        <dbReference type="Pfam" id="PF01712"/>
    </source>
</evidence>
<keyword evidence="2" id="KW-0808">Transferase</keyword>
<dbReference type="Proteomes" id="UP000779507">
    <property type="component" value="Unassembled WGS sequence"/>
</dbReference>
<dbReference type="Pfam" id="PF01712">
    <property type="entry name" value="dNK"/>
    <property type="match status" value="1"/>
</dbReference>